<dbReference type="PANTHER" id="PTHR18870">
    <property type="entry name" value="PROTEIN TAG-278-RELATED"/>
    <property type="match status" value="1"/>
</dbReference>
<feature type="region of interest" description="Disordered" evidence="3">
    <location>
        <begin position="1006"/>
        <end position="1038"/>
    </location>
</feature>
<reference evidence="4" key="1">
    <citation type="submission" date="2021-05" db="EMBL/GenBank/DDBJ databases">
        <title>A free-living protist that lacks canonical eukaryotic 1 DNA replication and segregation systems.</title>
        <authorList>
            <person name="Salas-Leiva D.E."/>
            <person name="Tromer E.C."/>
            <person name="Curtis B.A."/>
            <person name="Jerlstrom-Hultqvist J."/>
            <person name="Kolisko M."/>
            <person name="Yi Z."/>
            <person name="Salas-Leiva J.S."/>
            <person name="Gallot-Lavallee L."/>
            <person name="Kops G.J.P.L."/>
            <person name="Archibald J.M."/>
            <person name="Simpson A.G.B."/>
            <person name="Roger A.J."/>
        </authorList>
    </citation>
    <scope>NUCLEOTIDE SEQUENCE</scope>
    <source>
        <strain evidence="4">BICM</strain>
    </source>
</reference>
<feature type="coiled-coil region" evidence="2">
    <location>
        <begin position="1071"/>
        <end position="1098"/>
    </location>
</feature>
<keyword evidence="1 2" id="KW-0175">Coiled coil</keyword>
<feature type="compositionally biased region" description="Polar residues" evidence="3">
    <location>
        <begin position="889"/>
        <end position="906"/>
    </location>
</feature>
<proteinExistence type="predicted"/>
<protein>
    <submittedName>
        <fullName evidence="4">Chromosome partition protein Smc</fullName>
    </submittedName>
</protein>
<evidence type="ECO:0000256" key="2">
    <source>
        <dbReference type="SAM" id="Coils"/>
    </source>
</evidence>
<evidence type="ECO:0000256" key="3">
    <source>
        <dbReference type="SAM" id="MobiDB-lite"/>
    </source>
</evidence>
<evidence type="ECO:0000313" key="5">
    <source>
        <dbReference type="Proteomes" id="UP000717585"/>
    </source>
</evidence>
<sequence length="1222" mass="138781">MCSLCRNSFEMTAEDNLVSEMDSLRQEYLRRYKKQANTFQDMKTERDMFEQEKISLEQRISQLNRDHKREISELQRLVDRTNRQSAVNDQTLRSKDTELKKLQTTLKNLEADTHEREVSQEKLLATAQAKVRSMEDQLAARSNDIRSRDTRIAELVKENGTIRKQQTAALAKAQKQFEAEMREKTATMDRLQSTLDESRAEINRMSKQLSDALDERSSLQAELADDQTQSALADAAHRDQLSQLRAELADEQGRSKIATDRATHADEELHRVREELDSFRERSIADTMALEETNEGLQKELRSSRSLLESTTRQFETQVAQLRATIAEHEMEIERLSDEHRTNGAQYEERLLDEQQAHAEAYEQLKLEYEEKTSQLNDTLHQLDVTQSTLSDLRVDLDSRDREVSRMQTEIEEMASEHAVREDQAASEREELTNRVAALELDLASYQDRVQAAEDARGSASDNMARLHAELESTQRQVQTLKTMIQALKDTHAIQTEDLEEEHRMELGTAQRKADQLANEAADLKARNEDLATQVELLTSQRNELQDTLTDAELNNATLSTEKEDLVDELEREKAQWRRTLETTATEHAVELEEAHSETSRVRLEKDQAEDDRARAEARAAEVEEELTQAIAQAEEAEHTADEKLAWAQAELSDASSRIAQLTEALEMAERQAETAEAQRKADQARMEARAAEERAGFNKQADGRAAKVETLTKQLSAAKRDARDAETRAASLADELKSAREQLSRLEAEHKEQCRRTEADSKALHRELDESWELFKEEQTGRATDKANLTAEMDALRRRAEVAEESHAMVQAQLEDDAAQHAHQLQLEQDERNALHGDIEALEAELKATKEDAQAEKDKLMSESARLSQRIAELEGEVDSLSKEAESLSKTLAQAQQSGRDTQASLDEEIESLNKTVKSLKADVVERDSTITDLQELTADHEQLLADHEELQTRYDDLLREHMDQTRELDDTRAEQDEDRREGSTKVSELQGEIDALKRQLGDAKAANQTLAQTSETDSRELDRKLQEERSGRRQDSLRFQQELRVLQSSVATEKRALESQYSTTMGQNDARLQSKLRAAEAELESTRRMQTAQQQRVAGVEGRLTTLRQYTARLRHILERQGLAHLVPPEPAASTLTEFTSVRAASRGRDGALSSSTLSRTRDLTSTSFREAQRDSQTGYRAREHEASRPSGLTRSAVSHSRMTSRDLSPALGSRTPGYL</sequence>
<comment type="caution">
    <text evidence="4">The sequence shown here is derived from an EMBL/GenBank/DDBJ whole genome shotgun (WGS) entry which is preliminary data.</text>
</comment>
<feature type="coiled-coil region" evidence="2">
    <location>
        <begin position="39"/>
        <end position="229"/>
    </location>
</feature>
<evidence type="ECO:0000313" key="4">
    <source>
        <dbReference type="EMBL" id="KAG9395383.1"/>
    </source>
</evidence>
<feature type="compositionally biased region" description="Basic and acidic residues" evidence="3">
    <location>
        <begin position="1018"/>
        <end position="1038"/>
    </location>
</feature>
<keyword evidence="5" id="KW-1185">Reference proteome</keyword>
<dbReference type="OrthoDB" id="2018427at2759"/>
<dbReference type="AlphaFoldDB" id="A0A8J6AVQ3"/>
<dbReference type="PANTHER" id="PTHR18870:SF9">
    <property type="entry name" value="PROTEIN TAG-278-RELATED"/>
    <property type="match status" value="1"/>
</dbReference>
<name>A0A8J6AVQ3_9EUKA</name>
<feature type="region of interest" description="Disordered" evidence="3">
    <location>
        <begin position="878"/>
        <end position="906"/>
    </location>
</feature>
<evidence type="ECO:0000256" key="1">
    <source>
        <dbReference type="ARBA" id="ARBA00023054"/>
    </source>
</evidence>
<feature type="compositionally biased region" description="Basic and acidic residues" evidence="3">
    <location>
        <begin position="967"/>
        <end position="985"/>
    </location>
</feature>
<feature type="compositionally biased region" description="Polar residues" evidence="3">
    <location>
        <begin position="1193"/>
        <end position="1204"/>
    </location>
</feature>
<feature type="compositionally biased region" description="Low complexity" evidence="3">
    <location>
        <begin position="1155"/>
        <end position="1172"/>
    </location>
</feature>
<dbReference type="EMBL" id="JAHDYR010000011">
    <property type="protein sequence ID" value="KAG9395383.1"/>
    <property type="molecule type" value="Genomic_DNA"/>
</dbReference>
<organism evidence="4 5">
    <name type="scientific">Carpediemonas membranifera</name>
    <dbReference type="NCBI Taxonomy" id="201153"/>
    <lineage>
        <taxon>Eukaryota</taxon>
        <taxon>Metamonada</taxon>
        <taxon>Carpediemonas-like organisms</taxon>
        <taxon>Carpediemonas</taxon>
    </lineage>
</organism>
<dbReference type="Proteomes" id="UP000717585">
    <property type="component" value="Unassembled WGS sequence"/>
</dbReference>
<feature type="region of interest" description="Disordered" evidence="3">
    <location>
        <begin position="671"/>
        <end position="705"/>
    </location>
</feature>
<accession>A0A8J6AVQ3</accession>
<feature type="compositionally biased region" description="Polar residues" evidence="3">
    <location>
        <begin position="1008"/>
        <end position="1017"/>
    </location>
</feature>
<feature type="region of interest" description="Disordered" evidence="3">
    <location>
        <begin position="1148"/>
        <end position="1222"/>
    </location>
</feature>
<gene>
    <name evidence="4" type="ORF">J8273_2950</name>
</gene>
<feature type="region of interest" description="Disordered" evidence="3">
    <location>
        <begin position="967"/>
        <end position="992"/>
    </location>
</feature>